<dbReference type="Gene3D" id="2.30.110.10">
    <property type="entry name" value="Electron Transport, Fmn-binding Protein, Chain A"/>
    <property type="match status" value="1"/>
</dbReference>
<dbReference type="HOGENOM" id="CLU_083565_0_0_7"/>
<gene>
    <name evidence="6" type="ordered locus">Dde_2940</name>
</gene>
<sequence>MQAEAIPAQARRSAGVSLSIGTGTRLLLNFSGMRENLSSELIGLYPYEFLIFKMPLIPGIRNKLLPGEGVTVRYMQGGSIFGFSTCILNHVLKPASLVFVEYPEFVEQLDLRQHRRVDCLLPGKVHCRHGEYRCVLADLSPGGGKVVLDVKASDPVKSLGVGDMLILRLGLFAGKGDVSVSCLLKNIAQDASRLQLGVQFRDMGEDECCQIRDYLEQVSTAV</sequence>
<evidence type="ECO:0000313" key="6">
    <source>
        <dbReference type="EMBL" id="ABB39734.1"/>
    </source>
</evidence>
<feature type="domain" description="PilZ" evidence="4">
    <location>
        <begin position="111"/>
        <end position="217"/>
    </location>
</feature>
<evidence type="ECO:0000256" key="3">
    <source>
        <dbReference type="ARBA" id="ARBA00023143"/>
    </source>
</evidence>
<dbReference type="Pfam" id="PF12945">
    <property type="entry name" value="PilZNR"/>
    <property type="match status" value="1"/>
</dbReference>
<evidence type="ECO:0000256" key="2">
    <source>
        <dbReference type="ARBA" id="ARBA00022741"/>
    </source>
</evidence>
<dbReference type="KEGG" id="dde:Dde_2940"/>
<dbReference type="Pfam" id="PF07238">
    <property type="entry name" value="PilZ"/>
    <property type="match status" value="1"/>
</dbReference>
<dbReference type="GO" id="GO:0035438">
    <property type="term" value="F:cyclic-di-GMP binding"/>
    <property type="evidence" value="ECO:0007669"/>
    <property type="project" value="InterPro"/>
</dbReference>
<dbReference type="Gene3D" id="2.40.10.220">
    <property type="entry name" value="predicted glycosyltransferase like domains"/>
    <property type="match status" value="1"/>
</dbReference>
<dbReference type="eggNOG" id="COG5581">
    <property type="taxonomic scope" value="Bacteria"/>
</dbReference>
<dbReference type="InterPro" id="IPR009926">
    <property type="entry name" value="T3SS_YcgR_PilZN"/>
</dbReference>
<name>Q30X62_OLEA2</name>
<evidence type="ECO:0000256" key="1">
    <source>
        <dbReference type="ARBA" id="ARBA00022636"/>
    </source>
</evidence>
<feature type="domain" description="Type III secretion system flagellar brake protein YcgR PilZN" evidence="5">
    <location>
        <begin position="23"/>
        <end position="103"/>
    </location>
</feature>
<keyword evidence="1" id="KW-0973">c-di-GMP</keyword>
<reference evidence="6 7" key="1">
    <citation type="journal article" date="2011" name="J. Bacteriol.">
        <title>Complete genome sequence and updated annotation of Desulfovibrio alaskensis G20.</title>
        <authorList>
            <person name="Hauser L.J."/>
            <person name="Land M.L."/>
            <person name="Brown S.D."/>
            <person name="Larimer F."/>
            <person name="Keller K.L."/>
            <person name="Rapp-Giles B.J."/>
            <person name="Price M.N."/>
            <person name="Lin M."/>
            <person name="Bruce D.C."/>
            <person name="Detter J.C."/>
            <person name="Tapia R."/>
            <person name="Han C.S."/>
            <person name="Goodwin L.A."/>
            <person name="Cheng J.F."/>
            <person name="Pitluck S."/>
            <person name="Copeland A."/>
            <person name="Lucas S."/>
            <person name="Nolan M."/>
            <person name="Lapidus A.L."/>
            <person name="Palumbo A.V."/>
            <person name="Wall J.D."/>
        </authorList>
    </citation>
    <scope>NUCLEOTIDE SEQUENCE [LARGE SCALE GENOMIC DNA]</scope>
    <source>
        <strain evidence="7">ATCC BAA 1058 / DSM 17464 / G20</strain>
    </source>
</reference>
<dbReference type="RefSeq" id="WP_011368713.1">
    <property type="nucleotide sequence ID" value="NC_007519.1"/>
</dbReference>
<evidence type="ECO:0000313" key="7">
    <source>
        <dbReference type="Proteomes" id="UP000002710"/>
    </source>
</evidence>
<dbReference type="AlphaFoldDB" id="Q30X62"/>
<dbReference type="SUPFAM" id="SSF141371">
    <property type="entry name" value="PilZ domain-like"/>
    <property type="match status" value="2"/>
</dbReference>
<dbReference type="EMBL" id="CP000112">
    <property type="protein sequence ID" value="ABB39734.1"/>
    <property type="molecule type" value="Genomic_DNA"/>
</dbReference>
<dbReference type="STRING" id="207559.Dde_2940"/>
<keyword evidence="3" id="KW-0975">Bacterial flagellum</keyword>
<proteinExistence type="predicted"/>
<keyword evidence="7" id="KW-1185">Reference proteome</keyword>
<organism evidence="6 7">
    <name type="scientific">Oleidesulfovibrio alaskensis (strain ATCC BAA-1058 / DSM 17464 / G20)</name>
    <name type="common">Desulfovibrio alaskensis</name>
    <dbReference type="NCBI Taxonomy" id="207559"/>
    <lineage>
        <taxon>Bacteria</taxon>
        <taxon>Pseudomonadati</taxon>
        <taxon>Thermodesulfobacteriota</taxon>
        <taxon>Desulfovibrionia</taxon>
        <taxon>Desulfovibrionales</taxon>
        <taxon>Desulfovibrionaceae</taxon>
        <taxon>Oleidesulfovibrio</taxon>
    </lineage>
</organism>
<evidence type="ECO:0000259" key="4">
    <source>
        <dbReference type="Pfam" id="PF07238"/>
    </source>
</evidence>
<dbReference type="InterPro" id="IPR009875">
    <property type="entry name" value="PilZ_domain"/>
</dbReference>
<dbReference type="InterPro" id="IPR012349">
    <property type="entry name" value="Split_barrel_FMN-bd"/>
</dbReference>
<evidence type="ECO:0000259" key="5">
    <source>
        <dbReference type="Pfam" id="PF12945"/>
    </source>
</evidence>
<accession>Q30X62</accession>
<keyword evidence="2" id="KW-0547">Nucleotide-binding</keyword>
<dbReference type="Proteomes" id="UP000002710">
    <property type="component" value="Chromosome"/>
</dbReference>
<protein>
    <submittedName>
        <fullName evidence="6">Type IV pilus assembly PilZ</fullName>
    </submittedName>
</protein>